<dbReference type="PANTHER" id="PTHR43537">
    <property type="entry name" value="TRANSCRIPTIONAL REGULATOR, GNTR FAMILY"/>
    <property type="match status" value="1"/>
</dbReference>
<dbReference type="SMART" id="SM00895">
    <property type="entry name" value="FCD"/>
    <property type="match status" value="1"/>
</dbReference>
<dbReference type="GO" id="GO:0003700">
    <property type="term" value="F:DNA-binding transcription factor activity"/>
    <property type="evidence" value="ECO:0007669"/>
    <property type="project" value="InterPro"/>
</dbReference>
<dbReference type="InterPro" id="IPR036388">
    <property type="entry name" value="WH-like_DNA-bd_sf"/>
</dbReference>
<name>A0A2T4YUE1_9SPHN</name>
<evidence type="ECO:0000256" key="1">
    <source>
        <dbReference type="ARBA" id="ARBA00023015"/>
    </source>
</evidence>
<reference evidence="5 6" key="1">
    <citation type="submission" date="2018-04" db="EMBL/GenBank/DDBJ databases">
        <title>Genomic Encyclopedia of Type Strains, Phase III (KMG-III): the genomes of soil and plant-associated and newly described type strains.</title>
        <authorList>
            <person name="Whitman W."/>
        </authorList>
    </citation>
    <scope>NUCLEOTIDE SEQUENCE [LARGE SCALE GENOMIC DNA]</scope>
    <source>
        <strain evidence="5 6">NW12</strain>
    </source>
</reference>
<dbReference type="CDD" id="cd07377">
    <property type="entry name" value="WHTH_GntR"/>
    <property type="match status" value="1"/>
</dbReference>
<dbReference type="InterPro" id="IPR008920">
    <property type="entry name" value="TF_FadR/GntR_C"/>
</dbReference>
<evidence type="ECO:0000313" key="5">
    <source>
        <dbReference type="EMBL" id="PTM47422.1"/>
    </source>
</evidence>
<protein>
    <submittedName>
        <fullName evidence="5">GntR family transcriptional regulator</fullName>
    </submittedName>
</protein>
<dbReference type="SMART" id="SM00345">
    <property type="entry name" value="HTH_GNTR"/>
    <property type="match status" value="1"/>
</dbReference>
<gene>
    <name evidence="5" type="ORF">C8J24_0819</name>
</gene>
<dbReference type="PRINTS" id="PR00035">
    <property type="entry name" value="HTHGNTR"/>
</dbReference>
<keyword evidence="1" id="KW-0805">Transcription regulation</keyword>
<dbReference type="GO" id="GO:0003677">
    <property type="term" value="F:DNA binding"/>
    <property type="evidence" value="ECO:0007669"/>
    <property type="project" value="UniProtKB-KW"/>
</dbReference>
<dbReference type="Proteomes" id="UP000240996">
    <property type="component" value="Unassembled WGS sequence"/>
</dbReference>
<evidence type="ECO:0000256" key="2">
    <source>
        <dbReference type="ARBA" id="ARBA00023125"/>
    </source>
</evidence>
<dbReference type="Gene3D" id="1.20.120.530">
    <property type="entry name" value="GntR ligand-binding domain-like"/>
    <property type="match status" value="1"/>
</dbReference>
<feature type="domain" description="HTH gntR-type" evidence="4">
    <location>
        <begin position="41"/>
        <end position="108"/>
    </location>
</feature>
<proteinExistence type="predicted"/>
<dbReference type="PROSITE" id="PS50949">
    <property type="entry name" value="HTH_GNTR"/>
    <property type="match status" value="1"/>
</dbReference>
<dbReference type="Pfam" id="PF07729">
    <property type="entry name" value="FCD"/>
    <property type="match status" value="1"/>
</dbReference>
<accession>A0A2T4YUE1</accession>
<dbReference type="Gene3D" id="1.10.10.10">
    <property type="entry name" value="Winged helix-like DNA-binding domain superfamily/Winged helix DNA-binding domain"/>
    <property type="match status" value="1"/>
</dbReference>
<dbReference type="SUPFAM" id="SSF46785">
    <property type="entry name" value="Winged helix' DNA-binding domain"/>
    <property type="match status" value="1"/>
</dbReference>
<dbReference type="InterPro" id="IPR011711">
    <property type="entry name" value="GntR_C"/>
</dbReference>
<dbReference type="Pfam" id="PF00392">
    <property type="entry name" value="GntR"/>
    <property type="match status" value="1"/>
</dbReference>
<dbReference type="PANTHER" id="PTHR43537:SF44">
    <property type="entry name" value="GNTR FAMILY REGULATORY PROTEIN"/>
    <property type="match status" value="1"/>
</dbReference>
<keyword evidence="6" id="KW-1185">Reference proteome</keyword>
<dbReference type="SUPFAM" id="SSF48008">
    <property type="entry name" value="GntR ligand-binding domain-like"/>
    <property type="match status" value="1"/>
</dbReference>
<evidence type="ECO:0000259" key="4">
    <source>
        <dbReference type="PROSITE" id="PS50949"/>
    </source>
</evidence>
<organism evidence="5 6">
    <name type="scientific">Sphingomonas aerolata</name>
    <dbReference type="NCBI Taxonomy" id="185951"/>
    <lineage>
        <taxon>Bacteria</taxon>
        <taxon>Pseudomonadati</taxon>
        <taxon>Pseudomonadota</taxon>
        <taxon>Alphaproteobacteria</taxon>
        <taxon>Sphingomonadales</taxon>
        <taxon>Sphingomonadaceae</taxon>
        <taxon>Sphingomonas</taxon>
    </lineage>
</organism>
<keyword evidence="2" id="KW-0238">DNA-binding</keyword>
<dbReference type="InterPro" id="IPR036390">
    <property type="entry name" value="WH_DNA-bd_sf"/>
</dbReference>
<keyword evidence="3" id="KW-0804">Transcription</keyword>
<dbReference type="EMBL" id="PZZN01000001">
    <property type="protein sequence ID" value="PTM47422.1"/>
    <property type="molecule type" value="Genomic_DNA"/>
</dbReference>
<comment type="caution">
    <text evidence="5">The sequence shown here is derived from an EMBL/GenBank/DDBJ whole genome shotgun (WGS) entry which is preliminary data.</text>
</comment>
<dbReference type="AlphaFoldDB" id="A0A2T4YUE1"/>
<evidence type="ECO:0000313" key="6">
    <source>
        <dbReference type="Proteomes" id="UP000240996"/>
    </source>
</evidence>
<evidence type="ECO:0000256" key="3">
    <source>
        <dbReference type="ARBA" id="ARBA00023163"/>
    </source>
</evidence>
<sequence length="263" mass="28761">MTIHATQTLAVGDSRTGLRHTGFMERVLTDVVALENRDLGRNLTHGMLDLLGKAIVTGQYTDRPFPTEAEIAVAHGVSRSVTREAVKMLTAKGLVSARPRQGTIVQPSSSWNLFDTDVLRWLLDRKFSVELLQQFNQLRIGIEPEAAALAALYHTEQDMVAIEAGLARMAAAERSYDDPLDADIAFHVAVLRASRNPFYAQFQSVVETALRTSIRFTNRIKGRSANIADHAAVAVAIAARDADGARDAMRRLIGDVLSLIAEA</sequence>
<dbReference type="InterPro" id="IPR000524">
    <property type="entry name" value="Tscrpt_reg_HTH_GntR"/>
</dbReference>